<protein>
    <submittedName>
        <fullName evidence="7">Gametocyte-specific factor 1</fullName>
    </submittedName>
</protein>
<evidence type="ECO:0000313" key="7">
    <source>
        <dbReference type="RefSeq" id="XP_008292082.1"/>
    </source>
</evidence>
<keyword evidence="3" id="KW-0862">Zinc</keyword>
<sequence length="174" mass="20254">MATIRFGPPSSPCREASAAEQAEENEEKIKWDPDKLQQCPYDKNHQIRACRFPYHLIKCRKNHPKLARELKTCPYNARHLVHKHELAHHTETCENRMRVYTEDAASTDGNGKWEVPVSTWVNPIRTEDWDQETDDYAAPFVWGVNTLMDQQQETRPTNNLGPSFRAPNTLPWLD</sequence>
<proteinExistence type="predicted"/>
<dbReference type="PROSITE" id="PS51800">
    <property type="entry name" value="ZF_CHHC_U11_48K"/>
    <property type="match status" value="2"/>
</dbReference>
<evidence type="ECO:0000313" key="6">
    <source>
        <dbReference type="Proteomes" id="UP000694891"/>
    </source>
</evidence>
<dbReference type="RefSeq" id="XP_008292082.1">
    <property type="nucleotide sequence ID" value="XM_008293860.1"/>
</dbReference>
<dbReference type="InterPro" id="IPR022776">
    <property type="entry name" value="TRM13/UPF0224_CHHC_Znf_dom"/>
</dbReference>
<evidence type="ECO:0000256" key="1">
    <source>
        <dbReference type="ARBA" id="ARBA00022723"/>
    </source>
</evidence>
<feature type="domain" description="CHHC U11-48K-type" evidence="5">
    <location>
        <begin position="36"/>
        <end position="63"/>
    </location>
</feature>
<dbReference type="Pfam" id="PF05253">
    <property type="entry name" value="zf-U11-48K"/>
    <property type="match status" value="2"/>
</dbReference>
<dbReference type="CTD" id="121355"/>
<dbReference type="InterPro" id="IPR051591">
    <property type="entry name" value="UPF0224_FAM112_RNA_Proc"/>
</dbReference>
<accession>A0A9Y4KH81</accession>
<dbReference type="SUPFAM" id="SSF57667">
    <property type="entry name" value="beta-beta-alpha zinc fingers"/>
    <property type="match status" value="1"/>
</dbReference>
<dbReference type="PANTHER" id="PTHR21402:SF5">
    <property type="entry name" value="GAMETOCYTE SPECIFIC FACTOR 1"/>
    <property type="match status" value="1"/>
</dbReference>
<name>A0A9Y4KH81_9TELE</name>
<feature type="region of interest" description="Disordered" evidence="4">
    <location>
        <begin position="153"/>
        <end position="174"/>
    </location>
</feature>
<dbReference type="GO" id="GO:0008270">
    <property type="term" value="F:zinc ion binding"/>
    <property type="evidence" value="ECO:0007669"/>
    <property type="project" value="UniProtKB-KW"/>
</dbReference>
<dbReference type="AlphaFoldDB" id="A0A9Y4KH81"/>
<dbReference type="PANTHER" id="PTHR21402">
    <property type="entry name" value="GAMETOCYTE SPECIFIC FACTOR 1-RELATED"/>
    <property type="match status" value="1"/>
</dbReference>
<gene>
    <name evidence="7" type="primary">gtsf1</name>
</gene>
<feature type="region of interest" description="Disordered" evidence="4">
    <location>
        <begin position="1"/>
        <end position="28"/>
    </location>
</feature>
<keyword evidence="6" id="KW-1185">Reference proteome</keyword>
<organism evidence="6 7">
    <name type="scientific">Stegastes partitus</name>
    <name type="common">bicolor damselfish</name>
    <dbReference type="NCBI Taxonomy" id="144197"/>
    <lineage>
        <taxon>Eukaryota</taxon>
        <taxon>Metazoa</taxon>
        <taxon>Chordata</taxon>
        <taxon>Craniata</taxon>
        <taxon>Vertebrata</taxon>
        <taxon>Euteleostomi</taxon>
        <taxon>Actinopterygii</taxon>
        <taxon>Neopterygii</taxon>
        <taxon>Teleostei</taxon>
        <taxon>Neoteleostei</taxon>
        <taxon>Acanthomorphata</taxon>
        <taxon>Ovalentaria</taxon>
        <taxon>Pomacentridae</taxon>
        <taxon>Stegastes</taxon>
    </lineage>
</organism>
<keyword evidence="2" id="KW-0863">Zinc-finger</keyword>
<evidence type="ECO:0000256" key="3">
    <source>
        <dbReference type="ARBA" id="ARBA00022833"/>
    </source>
</evidence>
<evidence type="ECO:0000256" key="4">
    <source>
        <dbReference type="SAM" id="MobiDB-lite"/>
    </source>
</evidence>
<keyword evidence="1" id="KW-0479">Metal-binding</keyword>
<dbReference type="InterPro" id="IPR036236">
    <property type="entry name" value="Znf_C2H2_sf"/>
</dbReference>
<feature type="domain" description="CHHC U11-48K-type" evidence="5">
    <location>
        <begin position="70"/>
        <end position="97"/>
    </location>
</feature>
<dbReference type="Proteomes" id="UP000694891">
    <property type="component" value="Unplaced"/>
</dbReference>
<evidence type="ECO:0000256" key="2">
    <source>
        <dbReference type="ARBA" id="ARBA00022771"/>
    </source>
</evidence>
<reference evidence="7" key="1">
    <citation type="submission" date="2025-08" db="UniProtKB">
        <authorList>
            <consortium name="RefSeq"/>
        </authorList>
    </citation>
    <scope>IDENTIFICATION</scope>
</reference>
<evidence type="ECO:0000259" key="5">
    <source>
        <dbReference type="PROSITE" id="PS51800"/>
    </source>
</evidence>